<name>A0A1H6DA70_9HYPH</name>
<proteinExistence type="predicted"/>
<dbReference type="Proteomes" id="UP000236743">
    <property type="component" value="Unassembled WGS sequence"/>
</dbReference>
<reference evidence="1 2" key="1">
    <citation type="submission" date="2016-10" db="EMBL/GenBank/DDBJ databases">
        <authorList>
            <person name="de Groot N.N."/>
        </authorList>
    </citation>
    <scope>NUCLEOTIDE SEQUENCE [LARGE SCALE GENOMIC DNA]</scope>
    <source>
        <strain evidence="1 2">DSM 26656</strain>
    </source>
</reference>
<gene>
    <name evidence="1" type="ORF">SAMN04488115_11834</name>
</gene>
<keyword evidence="2" id="KW-1185">Reference proteome</keyword>
<organism evidence="1 2">
    <name type="scientific">Bosea lathyri</name>
    <dbReference type="NCBI Taxonomy" id="1036778"/>
    <lineage>
        <taxon>Bacteria</taxon>
        <taxon>Pseudomonadati</taxon>
        <taxon>Pseudomonadota</taxon>
        <taxon>Alphaproteobacteria</taxon>
        <taxon>Hyphomicrobiales</taxon>
        <taxon>Boseaceae</taxon>
        <taxon>Bosea</taxon>
    </lineage>
</organism>
<sequence length="48" mass="5340">MNTKTMTTVGQDAACVLRAGMKQEVSMQLVTRAAEYGFDCHRFEAVRS</sequence>
<dbReference type="EMBL" id="FNUY01000018">
    <property type="protein sequence ID" value="SEG81426.1"/>
    <property type="molecule type" value="Genomic_DNA"/>
</dbReference>
<dbReference type="RefSeq" id="WP_160115916.1">
    <property type="nucleotide sequence ID" value="NZ_FNUY01000018.1"/>
</dbReference>
<evidence type="ECO:0000313" key="2">
    <source>
        <dbReference type="Proteomes" id="UP000236743"/>
    </source>
</evidence>
<evidence type="ECO:0000313" key="1">
    <source>
        <dbReference type="EMBL" id="SEG81426.1"/>
    </source>
</evidence>
<protein>
    <submittedName>
        <fullName evidence="1">Uncharacterized protein</fullName>
    </submittedName>
</protein>
<accession>A0A1H6DA70</accession>
<dbReference type="AlphaFoldDB" id="A0A1H6DA70"/>